<evidence type="ECO:0000313" key="2">
    <source>
        <dbReference type="Proteomes" id="UP000287651"/>
    </source>
</evidence>
<protein>
    <submittedName>
        <fullName evidence="1">Uncharacterized protein</fullName>
    </submittedName>
</protein>
<organism evidence="1 2">
    <name type="scientific">Ensete ventricosum</name>
    <name type="common">Abyssinian banana</name>
    <name type="synonym">Musa ensete</name>
    <dbReference type="NCBI Taxonomy" id="4639"/>
    <lineage>
        <taxon>Eukaryota</taxon>
        <taxon>Viridiplantae</taxon>
        <taxon>Streptophyta</taxon>
        <taxon>Embryophyta</taxon>
        <taxon>Tracheophyta</taxon>
        <taxon>Spermatophyta</taxon>
        <taxon>Magnoliopsida</taxon>
        <taxon>Liliopsida</taxon>
        <taxon>Zingiberales</taxon>
        <taxon>Musaceae</taxon>
        <taxon>Ensete</taxon>
    </lineage>
</organism>
<evidence type="ECO:0000313" key="1">
    <source>
        <dbReference type="EMBL" id="RRT56593.1"/>
    </source>
</evidence>
<dbReference type="AlphaFoldDB" id="A0A426YY04"/>
<gene>
    <name evidence="1" type="ORF">B296_00026505</name>
</gene>
<accession>A0A426YY04</accession>
<dbReference type="EMBL" id="AMZH03009559">
    <property type="protein sequence ID" value="RRT56593.1"/>
    <property type="molecule type" value="Genomic_DNA"/>
</dbReference>
<comment type="caution">
    <text evidence="1">The sequence shown here is derived from an EMBL/GenBank/DDBJ whole genome shotgun (WGS) entry which is preliminary data.</text>
</comment>
<proteinExistence type="predicted"/>
<sequence>MESARLGSARIRKLIRVDRKEARKFEIGPPSLGCASRDAPARICVSYFFSRFVEGSCIKASQGERAPPVPYLGVAFILARRRLTVPRSLISSVSFAEVTCNIVWSSSVVPILDDIVCGFASSSLSSSSDIDCTRSAEGVVQGFEDEANPRTTSSG</sequence>
<reference evidence="1 2" key="1">
    <citation type="journal article" date="2014" name="Agronomy (Basel)">
        <title>A Draft Genome Sequence for Ensete ventricosum, the Drought-Tolerant Tree Against Hunger.</title>
        <authorList>
            <person name="Harrison J."/>
            <person name="Moore K.A."/>
            <person name="Paszkiewicz K."/>
            <person name="Jones T."/>
            <person name="Grant M."/>
            <person name="Ambacheew D."/>
            <person name="Muzemil S."/>
            <person name="Studholme D.J."/>
        </authorList>
    </citation>
    <scope>NUCLEOTIDE SEQUENCE [LARGE SCALE GENOMIC DNA]</scope>
</reference>
<name>A0A426YY04_ENSVE</name>
<dbReference type="Proteomes" id="UP000287651">
    <property type="component" value="Unassembled WGS sequence"/>
</dbReference>